<name>A0A0D9X3N9_9ORYZ</name>
<dbReference type="eggNOG" id="ENOG502S0VY">
    <property type="taxonomic scope" value="Eukaryota"/>
</dbReference>
<accession>A0A0D9X3N9</accession>
<dbReference type="STRING" id="77586.A0A0D9X3N9"/>
<evidence type="ECO:0000259" key="2">
    <source>
        <dbReference type="Pfam" id="PF09133"/>
    </source>
</evidence>
<proteinExistence type="predicted"/>
<dbReference type="InterPro" id="IPR015216">
    <property type="entry name" value="SANTA"/>
</dbReference>
<feature type="domain" description="SANTA" evidence="2">
    <location>
        <begin position="57"/>
        <end position="145"/>
    </location>
</feature>
<organism evidence="3 4">
    <name type="scientific">Leersia perrieri</name>
    <dbReference type="NCBI Taxonomy" id="77586"/>
    <lineage>
        <taxon>Eukaryota</taxon>
        <taxon>Viridiplantae</taxon>
        <taxon>Streptophyta</taxon>
        <taxon>Embryophyta</taxon>
        <taxon>Tracheophyta</taxon>
        <taxon>Spermatophyta</taxon>
        <taxon>Magnoliopsida</taxon>
        <taxon>Liliopsida</taxon>
        <taxon>Poales</taxon>
        <taxon>Poaceae</taxon>
        <taxon>BOP clade</taxon>
        <taxon>Oryzoideae</taxon>
        <taxon>Oryzeae</taxon>
        <taxon>Oryzinae</taxon>
        <taxon>Leersia</taxon>
    </lineage>
</organism>
<keyword evidence="4" id="KW-1185">Reference proteome</keyword>
<feature type="compositionally biased region" description="Pro residues" evidence="1">
    <location>
        <begin position="1"/>
        <end position="22"/>
    </location>
</feature>
<reference evidence="4" key="2">
    <citation type="submission" date="2013-12" db="EMBL/GenBank/DDBJ databases">
        <authorList>
            <person name="Yu Y."/>
            <person name="Lee S."/>
            <person name="de Baynast K."/>
            <person name="Wissotski M."/>
            <person name="Liu L."/>
            <person name="Talag J."/>
            <person name="Goicoechea J."/>
            <person name="Angelova A."/>
            <person name="Jetty R."/>
            <person name="Kudrna D."/>
            <person name="Golser W."/>
            <person name="Rivera L."/>
            <person name="Zhang J."/>
            <person name="Wing R."/>
        </authorList>
    </citation>
    <scope>NUCLEOTIDE SEQUENCE</scope>
</reference>
<dbReference type="PANTHER" id="PTHR35311">
    <property type="entry name" value="KINETOCHORE-ASSOCIATED PROTEIN KNL-2 HOMOLOG"/>
    <property type="match status" value="1"/>
</dbReference>
<dbReference type="InterPro" id="IPR053090">
    <property type="entry name" value="Centromere_KNL-2_homolog"/>
</dbReference>
<dbReference type="Gramene" id="LPERR08G01010.1">
    <property type="protein sequence ID" value="LPERR08G01010.1"/>
    <property type="gene ID" value="LPERR08G01010"/>
</dbReference>
<sequence length="416" mass="45249">METPTSPPTANPSRSAPPPPLLSPSFLRKPLRAAAAAASACGPLPFPSEDSEESSCVVLFDWWLERVEGDDLKVRVGGHTERNGKPHVFTSAPIVKRHKACVVQTEDNIVVLINGPLDLEQMKENGYTPEVCEDFMIGFPYFWESCDLGSQPSCSNTSNSRDGSIQFYLQESLGNFVDKVGSSFLANLLNKGRSFSGNDADSFEKRSYLSNETPIFEEYTCGPGISAKEKTTAFEEGNKVSPAVCNNVCNEKSGLIAKSNSQEREHDNIDLNASLTSIEEFTTDKTSKETGSQNEFIHPEAEVQEAGRHLFNSDLICDRSTDNMPCEMGDGSANAGSSVGQGSKEFLTTVPLERANLSSDDCSPLTHAKAKSLSVSTPESLKLRRTRSGRVVVPPLIPGEQDRDSCKEEEGSLSIY</sequence>
<dbReference type="Proteomes" id="UP000032180">
    <property type="component" value="Chromosome 8"/>
</dbReference>
<dbReference type="EnsemblPlants" id="LPERR08G01010.1">
    <property type="protein sequence ID" value="LPERR08G01010.1"/>
    <property type="gene ID" value="LPERR08G01010"/>
</dbReference>
<evidence type="ECO:0000256" key="1">
    <source>
        <dbReference type="SAM" id="MobiDB-lite"/>
    </source>
</evidence>
<dbReference type="PANTHER" id="PTHR35311:SF10">
    <property type="entry name" value="OS04G0347900 PROTEIN"/>
    <property type="match status" value="1"/>
</dbReference>
<reference evidence="3" key="3">
    <citation type="submission" date="2015-04" db="UniProtKB">
        <authorList>
            <consortium name="EnsemblPlants"/>
        </authorList>
    </citation>
    <scope>IDENTIFICATION</scope>
</reference>
<dbReference type="AlphaFoldDB" id="A0A0D9X3N9"/>
<evidence type="ECO:0000313" key="3">
    <source>
        <dbReference type="EnsemblPlants" id="LPERR08G01010.1"/>
    </source>
</evidence>
<reference evidence="3 4" key="1">
    <citation type="submission" date="2012-08" db="EMBL/GenBank/DDBJ databases">
        <title>Oryza genome evolution.</title>
        <authorList>
            <person name="Wing R.A."/>
        </authorList>
    </citation>
    <scope>NUCLEOTIDE SEQUENCE</scope>
</reference>
<dbReference type="Pfam" id="PF09133">
    <property type="entry name" value="SANTA"/>
    <property type="match status" value="1"/>
</dbReference>
<feature type="compositionally biased region" description="Basic and acidic residues" evidence="1">
    <location>
        <begin position="400"/>
        <end position="410"/>
    </location>
</feature>
<protein>
    <recommendedName>
        <fullName evidence="2">SANTA domain-containing protein</fullName>
    </recommendedName>
</protein>
<dbReference type="HOGENOM" id="CLU_042973_0_0_1"/>
<feature type="region of interest" description="Disordered" evidence="1">
    <location>
        <begin position="395"/>
        <end position="416"/>
    </location>
</feature>
<feature type="region of interest" description="Disordered" evidence="1">
    <location>
        <begin position="1"/>
        <end position="24"/>
    </location>
</feature>
<evidence type="ECO:0000313" key="4">
    <source>
        <dbReference type="Proteomes" id="UP000032180"/>
    </source>
</evidence>